<dbReference type="PROSITE" id="PS50035">
    <property type="entry name" value="PLD"/>
    <property type="match status" value="1"/>
</dbReference>
<dbReference type="Pfam" id="PF00614">
    <property type="entry name" value="PLDc"/>
    <property type="match status" value="1"/>
</dbReference>
<feature type="domain" description="PLD phosphodiesterase" evidence="7">
    <location>
        <begin position="11"/>
        <end position="46"/>
    </location>
</feature>
<keyword evidence="6" id="KW-0443">Lipid metabolism</keyword>
<keyword evidence="4" id="KW-0378">Hydrolase</keyword>
<evidence type="ECO:0000313" key="8">
    <source>
        <dbReference type="EMBL" id="JAD82389.1"/>
    </source>
</evidence>
<evidence type="ECO:0000256" key="4">
    <source>
        <dbReference type="ARBA" id="ARBA00022801"/>
    </source>
</evidence>
<organism evidence="8">
    <name type="scientific">Arundo donax</name>
    <name type="common">Giant reed</name>
    <name type="synonym">Donax arundinaceus</name>
    <dbReference type="NCBI Taxonomy" id="35708"/>
    <lineage>
        <taxon>Eukaryota</taxon>
        <taxon>Viridiplantae</taxon>
        <taxon>Streptophyta</taxon>
        <taxon>Embryophyta</taxon>
        <taxon>Tracheophyta</taxon>
        <taxon>Spermatophyta</taxon>
        <taxon>Magnoliopsida</taxon>
        <taxon>Liliopsida</taxon>
        <taxon>Poales</taxon>
        <taxon>Poaceae</taxon>
        <taxon>PACMAD clade</taxon>
        <taxon>Arundinoideae</taxon>
        <taxon>Arundineae</taxon>
        <taxon>Arundo</taxon>
    </lineage>
</organism>
<reference evidence="8" key="1">
    <citation type="submission" date="2014-09" db="EMBL/GenBank/DDBJ databases">
        <authorList>
            <person name="Magalhaes I.L.F."/>
            <person name="Oliveira U."/>
            <person name="Santos F.R."/>
            <person name="Vidigal T.H.D.A."/>
            <person name="Brescovit A.D."/>
            <person name="Santos A.J."/>
        </authorList>
    </citation>
    <scope>NUCLEOTIDE SEQUENCE</scope>
    <source>
        <tissue evidence="8">Shoot tissue taken approximately 20 cm above the soil surface</tissue>
    </source>
</reference>
<keyword evidence="5" id="KW-0442">Lipid degradation</keyword>
<keyword evidence="3" id="KW-0677">Repeat</keyword>
<accession>A0A0A9D1C8</accession>
<reference evidence="8" key="2">
    <citation type="journal article" date="2015" name="Data Brief">
        <title>Shoot transcriptome of the giant reed, Arundo donax.</title>
        <authorList>
            <person name="Barrero R.A."/>
            <person name="Guerrero F.D."/>
            <person name="Moolhuijzen P."/>
            <person name="Goolsby J.A."/>
            <person name="Tidwell J."/>
            <person name="Bellgard S.E."/>
            <person name="Bellgard M.I."/>
        </authorList>
    </citation>
    <scope>NUCLEOTIDE SEQUENCE</scope>
    <source>
        <tissue evidence="8">Shoot tissue taken approximately 20 cm above the soil surface</tissue>
    </source>
</reference>
<protein>
    <recommendedName>
        <fullName evidence="2">phospholipase D</fullName>
        <ecNumber evidence="2">3.1.4.4</ecNumber>
    </recommendedName>
</protein>
<evidence type="ECO:0000256" key="6">
    <source>
        <dbReference type="ARBA" id="ARBA00023098"/>
    </source>
</evidence>
<proteinExistence type="predicted"/>
<dbReference type="Gene3D" id="3.30.870.10">
    <property type="entry name" value="Endonuclease Chain A"/>
    <property type="match status" value="1"/>
</dbReference>
<dbReference type="PANTHER" id="PTHR18896">
    <property type="entry name" value="PHOSPHOLIPASE D"/>
    <property type="match status" value="1"/>
</dbReference>
<evidence type="ECO:0000256" key="1">
    <source>
        <dbReference type="ARBA" id="ARBA00000798"/>
    </source>
</evidence>
<evidence type="ECO:0000259" key="7">
    <source>
        <dbReference type="PROSITE" id="PS50035"/>
    </source>
</evidence>
<sequence length="87" mass="10072">MVTIGSQETGTIFTHHQKTVIVDADAGNYRRKIVAFVGGLDLCGGRYDTPRHALFLTLQTLHKEDYYNPNFAVRHRFHLYHLELSWI</sequence>
<evidence type="ECO:0000256" key="2">
    <source>
        <dbReference type="ARBA" id="ARBA00012027"/>
    </source>
</evidence>
<dbReference type="AlphaFoldDB" id="A0A0A9D1C8"/>
<dbReference type="GO" id="GO:0005886">
    <property type="term" value="C:plasma membrane"/>
    <property type="evidence" value="ECO:0007669"/>
    <property type="project" value="TreeGrafter"/>
</dbReference>
<dbReference type="GO" id="GO:0009395">
    <property type="term" value="P:phospholipid catabolic process"/>
    <property type="evidence" value="ECO:0007669"/>
    <property type="project" value="TreeGrafter"/>
</dbReference>
<dbReference type="EMBL" id="GBRH01215506">
    <property type="protein sequence ID" value="JAD82389.1"/>
    <property type="molecule type" value="Transcribed_RNA"/>
</dbReference>
<evidence type="ECO:0000256" key="3">
    <source>
        <dbReference type="ARBA" id="ARBA00022737"/>
    </source>
</evidence>
<comment type="catalytic activity">
    <reaction evidence="1">
        <text>a 1,2-diacyl-sn-glycero-3-phosphocholine + H2O = a 1,2-diacyl-sn-glycero-3-phosphate + choline + H(+)</text>
        <dbReference type="Rhea" id="RHEA:14445"/>
        <dbReference type="ChEBI" id="CHEBI:15354"/>
        <dbReference type="ChEBI" id="CHEBI:15377"/>
        <dbReference type="ChEBI" id="CHEBI:15378"/>
        <dbReference type="ChEBI" id="CHEBI:57643"/>
        <dbReference type="ChEBI" id="CHEBI:58608"/>
        <dbReference type="EC" id="3.1.4.4"/>
    </reaction>
</comment>
<dbReference type="PANTHER" id="PTHR18896:SF61">
    <property type="entry name" value="PHOSPHOLIPASE D"/>
    <property type="match status" value="1"/>
</dbReference>
<dbReference type="EC" id="3.1.4.4" evidence="2"/>
<evidence type="ECO:0000256" key="5">
    <source>
        <dbReference type="ARBA" id="ARBA00022963"/>
    </source>
</evidence>
<dbReference type="InterPro" id="IPR015679">
    <property type="entry name" value="PLipase_D_fam"/>
</dbReference>
<dbReference type="InterPro" id="IPR001736">
    <property type="entry name" value="PLipase_D/transphosphatidylase"/>
</dbReference>
<dbReference type="SUPFAM" id="SSF56024">
    <property type="entry name" value="Phospholipase D/nuclease"/>
    <property type="match status" value="1"/>
</dbReference>
<dbReference type="GO" id="GO:0004630">
    <property type="term" value="F:phospholipase D activity"/>
    <property type="evidence" value="ECO:0007669"/>
    <property type="project" value="UniProtKB-EC"/>
</dbReference>
<name>A0A0A9D1C8_ARUDO</name>